<evidence type="ECO:0000256" key="3">
    <source>
        <dbReference type="ARBA" id="ARBA00023027"/>
    </source>
</evidence>
<evidence type="ECO:0000259" key="6">
    <source>
        <dbReference type="Pfam" id="PF02826"/>
    </source>
</evidence>
<evidence type="ECO:0000313" key="7">
    <source>
        <dbReference type="EMBL" id="NIF23842.1"/>
    </source>
</evidence>
<keyword evidence="8" id="KW-1185">Reference proteome</keyword>
<reference evidence="7 8" key="1">
    <citation type="journal article" date="2019" name="bioRxiv">
        <title>Bacteria contribute to plant secondary compound degradation in a generalist herbivore system.</title>
        <authorList>
            <person name="Francoeur C.B."/>
            <person name="Khadempour L."/>
            <person name="Moreira-Soto R.D."/>
            <person name="Gotting K."/>
            <person name="Book A.J."/>
            <person name="Pinto-Tomas A.A."/>
            <person name="Keefover-Ring K."/>
            <person name="Currie C.R."/>
        </authorList>
    </citation>
    <scope>NUCLEOTIDE SEQUENCE [LARGE SCALE GENOMIC DNA]</scope>
    <source>
        <strain evidence="7">Acro-835</strain>
    </source>
</reference>
<evidence type="ECO:0000259" key="5">
    <source>
        <dbReference type="Pfam" id="PF00389"/>
    </source>
</evidence>
<dbReference type="Proteomes" id="UP001515683">
    <property type="component" value="Unassembled WGS sequence"/>
</dbReference>
<dbReference type="InterPro" id="IPR050857">
    <property type="entry name" value="D-2-hydroxyacid_DH"/>
</dbReference>
<dbReference type="Pfam" id="PF02826">
    <property type="entry name" value="2-Hacid_dh_C"/>
    <property type="match status" value="1"/>
</dbReference>
<dbReference type="RefSeq" id="WP_167017423.1">
    <property type="nucleotide sequence ID" value="NZ_VWXF01000010.1"/>
</dbReference>
<name>A0ABX0REQ5_9GAMM</name>
<evidence type="ECO:0000313" key="8">
    <source>
        <dbReference type="Proteomes" id="UP001515683"/>
    </source>
</evidence>
<dbReference type="PROSITE" id="PS00671">
    <property type="entry name" value="D_2_HYDROXYACID_DH_3"/>
    <property type="match status" value="1"/>
</dbReference>
<dbReference type="PANTHER" id="PTHR42789:SF1">
    <property type="entry name" value="D-ISOMER SPECIFIC 2-HYDROXYACID DEHYDROGENASE FAMILY PROTEIN (AFU_ORTHOLOGUE AFUA_6G10090)"/>
    <property type="match status" value="1"/>
</dbReference>
<feature type="domain" description="D-isomer specific 2-hydroxyacid dehydrogenase catalytic" evidence="5">
    <location>
        <begin position="4"/>
        <end position="313"/>
    </location>
</feature>
<dbReference type="InterPro" id="IPR036291">
    <property type="entry name" value="NAD(P)-bd_dom_sf"/>
</dbReference>
<dbReference type="CDD" id="cd12173">
    <property type="entry name" value="PGDH_4"/>
    <property type="match status" value="1"/>
</dbReference>
<proteinExistence type="inferred from homology"/>
<evidence type="ECO:0000256" key="4">
    <source>
        <dbReference type="RuleBase" id="RU003719"/>
    </source>
</evidence>
<keyword evidence="2 4" id="KW-0560">Oxidoreductase</keyword>
<organism evidence="7 8">
    <name type="scientific">Candidatus Pantoea multigeneris</name>
    <dbReference type="NCBI Taxonomy" id="2608357"/>
    <lineage>
        <taxon>Bacteria</taxon>
        <taxon>Pseudomonadati</taxon>
        <taxon>Pseudomonadota</taxon>
        <taxon>Gammaproteobacteria</taxon>
        <taxon>Enterobacterales</taxon>
        <taxon>Erwiniaceae</taxon>
        <taxon>Pantoea</taxon>
    </lineage>
</organism>
<accession>A0ABX0REQ5</accession>
<keyword evidence="3" id="KW-0520">NAD</keyword>
<feature type="domain" description="D-isomer specific 2-hydroxyacid dehydrogenase NAD-binding" evidence="6">
    <location>
        <begin position="106"/>
        <end position="283"/>
    </location>
</feature>
<dbReference type="SUPFAM" id="SSF52283">
    <property type="entry name" value="Formate/glycerate dehydrogenase catalytic domain-like"/>
    <property type="match status" value="1"/>
</dbReference>
<dbReference type="EMBL" id="VWXF01000010">
    <property type="protein sequence ID" value="NIF23842.1"/>
    <property type="molecule type" value="Genomic_DNA"/>
</dbReference>
<dbReference type="Gene3D" id="3.40.50.720">
    <property type="entry name" value="NAD(P)-binding Rossmann-like Domain"/>
    <property type="match status" value="2"/>
</dbReference>
<dbReference type="InterPro" id="IPR006140">
    <property type="entry name" value="D-isomer_DH_NAD-bd"/>
</dbReference>
<evidence type="ECO:0000256" key="1">
    <source>
        <dbReference type="ARBA" id="ARBA00005854"/>
    </source>
</evidence>
<dbReference type="InterPro" id="IPR006139">
    <property type="entry name" value="D-isomer_2_OHA_DH_cat_dom"/>
</dbReference>
<sequence length="330" mass="35546">MPNVLVAGKIHAAGLEILRNAPGFNVTLVPEVSVESYAPHLPQADALLIRTQPMTAKEIASATQLKIVSRHGVGYDSVDINALNERNIPLTIVGDVNSLSVAEHTLTLLLALAKRVTWFDNGIRANEWNRRNTFSAVEIAHRKLFILGFGRIGREVARLAQSFRMQVMAYDPYLPDDVFNAQSVERVIDIHQGLAAADAVTVHLPLSGEKPLIGKTELAMMKPGAFLINTARGGIVDEDALAQALANNQLGGAGLDVLKAEPANLSDALLAQSDRLILSPHSAGLTEEAAMRMSVSAATNIVDYFNGQLDDTLVVNKQVLALQNLMSQLP</sequence>
<dbReference type="PANTHER" id="PTHR42789">
    <property type="entry name" value="D-ISOMER SPECIFIC 2-HYDROXYACID DEHYDROGENASE FAMILY PROTEIN (AFU_ORTHOLOGUE AFUA_6G10090)"/>
    <property type="match status" value="1"/>
</dbReference>
<evidence type="ECO:0000256" key="2">
    <source>
        <dbReference type="ARBA" id="ARBA00023002"/>
    </source>
</evidence>
<comment type="caution">
    <text evidence="7">The sequence shown here is derived from an EMBL/GenBank/DDBJ whole genome shotgun (WGS) entry which is preliminary data.</text>
</comment>
<dbReference type="InterPro" id="IPR029753">
    <property type="entry name" value="D-isomer_DH_CS"/>
</dbReference>
<dbReference type="SUPFAM" id="SSF51735">
    <property type="entry name" value="NAD(P)-binding Rossmann-fold domains"/>
    <property type="match status" value="1"/>
</dbReference>
<comment type="similarity">
    <text evidence="1 4">Belongs to the D-isomer specific 2-hydroxyacid dehydrogenase family.</text>
</comment>
<dbReference type="Pfam" id="PF00389">
    <property type="entry name" value="2-Hacid_dh"/>
    <property type="match status" value="1"/>
</dbReference>
<gene>
    <name evidence="7" type="ORF">F3J40_19865</name>
</gene>
<protein>
    <submittedName>
        <fullName evidence="7">Hydroxyacid dehydrogenase</fullName>
    </submittedName>
</protein>